<keyword evidence="7" id="KW-0378">Hydrolase</keyword>
<dbReference type="CTD" id="36375693"/>
<feature type="domain" description="RNase H type-1" evidence="9">
    <location>
        <begin position="15"/>
        <end position="161"/>
    </location>
</feature>
<dbReference type="WormBase" id="SRAE_1000159000">
    <property type="protein sequence ID" value="SRP03791"/>
    <property type="gene ID" value="WBGene00258198"/>
</dbReference>
<dbReference type="OMA" id="CINNGRF"/>
<name>A0A090MW20_STRRB</name>
<keyword evidence="11" id="KW-1185">Reference proteome</keyword>
<evidence type="ECO:0000313" key="13">
    <source>
        <dbReference type="WormBase" id="SRAE_1000159000"/>
    </source>
</evidence>
<dbReference type="RefSeq" id="XP_024502530.1">
    <property type="nucleotide sequence ID" value="XM_024648565.1"/>
</dbReference>
<dbReference type="SUPFAM" id="SSF53098">
    <property type="entry name" value="Ribonuclease H-like"/>
    <property type="match status" value="1"/>
</dbReference>
<evidence type="ECO:0000256" key="1">
    <source>
        <dbReference type="ARBA" id="ARBA00000077"/>
    </source>
</evidence>
<keyword evidence="6" id="KW-0255">Endonuclease</keyword>
<dbReference type="PROSITE" id="PS50879">
    <property type="entry name" value="RNASE_H_1"/>
    <property type="match status" value="1"/>
</dbReference>
<dbReference type="OrthoDB" id="90239at2759"/>
<keyword evidence="5" id="KW-0479">Metal-binding</keyword>
<comment type="similarity">
    <text evidence="2">Belongs to the RNase H family.</text>
</comment>
<dbReference type="PANTHER" id="PTHR10642">
    <property type="entry name" value="RIBONUCLEASE H1"/>
    <property type="match status" value="1"/>
</dbReference>
<proteinExistence type="inferred from homology"/>
<dbReference type="Pfam" id="PF00075">
    <property type="entry name" value="RNase_H"/>
    <property type="match status" value="1"/>
</dbReference>
<dbReference type="CDD" id="cd09280">
    <property type="entry name" value="RNase_HI_eukaryote_like"/>
    <property type="match status" value="1"/>
</dbReference>
<dbReference type="PANTHER" id="PTHR10642:SF26">
    <property type="entry name" value="RIBONUCLEASE H1"/>
    <property type="match status" value="1"/>
</dbReference>
<dbReference type="InterPro" id="IPR036397">
    <property type="entry name" value="RNaseH_sf"/>
</dbReference>
<dbReference type="Gene3D" id="3.30.420.10">
    <property type="entry name" value="Ribonuclease H-like superfamily/Ribonuclease H"/>
    <property type="match status" value="1"/>
</dbReference>
<reference evidence="10 11" key="1">
    <citation type="submission" date="2014-09" db="EMBL/GenBank/DDBJ databases">
        <authorList>
            <person name="Martin A.A."/>
        </authorList>
    </citation>
    <scope>NUCLEOTIDE SEQUENCE</scope>
    <source>
        <strain evidence="11">ED321</strain>
        <strain evidence="10">ED321 Heterogonic</strain>
    </source>
</reference>
<evidence type="ECO:0000256" key="5">
    <source>
        <dbReference type="ARBA" id="ARBA00022723"/>
    </source>
</evidence>
<comment type="catalytic activity">
    <reaction evidence="1">
        <text>Endonucleolytic cleavage to 5'-phosphomonoester.</text>
        <dbReference type="EC" id="3.1.26.4"/>
    </reaction>
</comment>
<dbReference type="InterPro" id="IPR012337">
    <property type="entry name" value="RNaseH-like_sf"/>
</dbReference>
<evidence type="ECO:0000256" key="4">
    <source>
        <dbReference type="ARBA" id="ARBA00022722"/>
    </source>
</evidence>
<accession>A0A090MW20</accession>
<dbReference type="GO" id="GO:0003676">
    <property type="term" value="F:nucleic acid binding"/>
    <property type="evidence" value="ECO:0007669"/>
    <property type="project" value="InterPro"/>
</dbReference>
<dbReference type="STRING" id="34506.A0A090MW20"/>
<dbReference type="GO" id="GO:0043137">
    <property type="term" value="P:DNA replication, removal of RNA primer"/>
    <property type="evidence" value="ECO:0007669"/>
    <property type="project" value="TreeGrafter"/>
</dbReference>
<gene>
    <name evidence="10 12 13" type="ORF">SRAE_1000159000</name>
</gene>
<evidence type="ECO:0000259" key="9">
    <source>
        <dbReference type="PROSITE" id="PS50879"/>
    </source>
</evidence>
<dbReference type="EC" id="3.1.26.4" evidence="3"/>
<evidence type="ECO:0000313" key="12">
    <source>
        <dbReference type="WBParaSite" id="SRAE_1000159000.1"/>
    </source>
</evidence>
<evidence type="ECO:0000256" key="7">
    <source>
        <dbReference type="ARBA" id="ARBA00022801"/>
    </source>
</evidence>
<feature type="region of interest" description="Disordered" evidence="8">
    <location>
        <begin position="148"/>
        <end position="169"/>
    </location>
</feature>
<evidence type="ECO:0000313" key="11">
    <source>
        <dbReference type="Proteomes" id="UP000035682"/>
    </source>
</evidence>
<organism evidence="10">
    <name type="scientific">Strongyloides ratti</name>
    <name type="common">Parasitic roundworm</name>
    <dbReference type="NCBI Taxonomy" id="34506"/>
    <lineage>
        <taxon>Eukaryota</taxon>
        <taxon>Metazoa</taxon>
        <taxon>Ecdysozoa</taxon>
        <taxon>Nematoda</taxon>
        <taxon>Chromadorea</taxon>
        <taxon>Rhabditida</taxon>
        <taxon>Tylenchina</taxon>
        <taxon>Panagrolaimomorpha</taxon>
        <taxon>Strongyloidoidea</taxon>
        <taxon>Strongyloididae</taxon>
        <taxon>Strongyloides</taxon>
    </lineage>
</organism>
<dbReference type="AlphaFoldDB" id="A0A090MW20"/>
<dbReference type="Proteomes" id="UP000035682">
    <property type="component" value="Unplaced"/>
</dbReference>
<dbReference type="EMBL" id="LN609528">
    <property type="protein sequence ID" value="CEF63328.1"/>
    <property type="molecule type" value="Genomic_DNA"/>
</dbReference>
<dbReference type="GO" id="GO:0046872">
    <property type="term" value="F:metal ion binding"/>
    <property type="evidence" value="ECO:0007669"/>
    <property type="project" value="UniProtKB-KW"/>
</dbReference>
<dbReference type="WBParaSite" id="SRAE_1000159000.1">
    <property type="protein sequence ID" value="SRAE_1000159000.1"/>
    <property type="gene ID" value="WBGene00258198"/>
</dbReference>
<keyword evidence="4" id="KW-0540">Nuclease</keyword>
<dbReference type="GeneID" id="36375693"/>
<dbReference type="InterPro" id="IPR050092">
    <property type="entry name" value="RNase_H"/>
</dbReference>
<sequence length="169" mass="19510">MNYQGRKPKNLFLFDGKHRVVYTDGSCINNGRFDARAGIGVYWGEGNNLNISERYDGKQSSQAAELGAAIKALKIAEKKGFFDLILYTDSDYLYKSMTQWIYRWMKNGWRDVRNRPLSNKDLFEELYNLIEKTGTNIRKIPAHSKIDGNERADSLSRRGARQDYPSVKL</sequence>
<evidence type="ECO:0000256" key="8">
    <source>
        <dbReference type="SAM" id="MobiDB-lite"/>
    </source>
</evidence>
<reference evidence="12" key="2">
    <citation type="submission" date="2020-12" db="UniProtKB">
        <authorList>
            <consortium name="WormBaseParasite"/>
        </authorList>
    </citation>
    <scope>IDENTIFICATION</scope>
</reference>
<evidence type="ECO:0000256" key="2">
    <source>
        <dbReference type="ARBA" id="ARBA00005300"/>
    </source>
</evidence>
<evidence type="ECO:0000313" key="10">
    <source>
        <dbReference type="EMBL" id="CEF63328.1"/>
    </source>
</evidence>
<protein>
    <recommendedName>
        <fullName evidence="3">ribonuclease H</fullName>
        <ecNumber evidence="3">3.1.26.4</ecNumber>
    </recommendedName>
</protein>
<evidence type="ECO:0000256" key="3">
    <source>
        <dbReference type="ARBA" id="ARBA00012180"/>
    </source>
</evidence>
<dbReference type="GO" id="GO:0004523">
    <property type="term" value="F:RNA-DNA hybrid ribonuclease activity"/>
    <property type="evidence" value="ECO:0007669"/>
    <property type="project" value="UniProtKB-EC"/>
</dbReference>
<evidence type="ECO:0000256" key="6">
    <source>
        <dbReference type="ARBA" id="ARBA00022759"/>
    </source>
</evidence>
<dbReference type="InterPro" id="IPR002156">
    <property type="entry name" value="RNaseH_domain"/>
</dbReference>